<evidence type="ECO:0000313" key="2">
    <source>
        <dbReference type="Proteomes" id="UP000297907"/>
    </source>
</evidence>
<dbReference type="Proteomes" id="UP000297907">
    <property type="component" value="Unassembled WGS sequence"/>
</dbReference>
<sequence length="314" mass="35148">MRLDILIGMVRGWKVLKSARLSGMANPRQLSPGIDYSLWPQLKWSRARQLVSELNSRIELWSTSVPRGLIAEISEDRMSVVYRARLPNAAPVFEWSLLLADILHNYRTALDALAWEMAHLEGNKPSATNERKIYFPITTTRAAWLAQARGSLSSVPEDVLERMHSVQPYGVEPVSEGIFLHLHELDIADKHKGLIRAAVSVRDKRQVEYAIALESGESILEHLEGDPWTWLASSEPASDGDPIFEVRTDAPIAEASSRMRLPVAITVENRGVRHDVMNLLVLIDQQVALTFEVIETGSFADALGLRPVPVEHLD</sequence>
<dbReference type="RefSeq" id="WP_134451972.1">
    <property type="nucleotide sequence ID" value="NZ_SOFL01000002.1"/>
</dbReference>
<reference evidence="1 2" key="1">
    <citation type="submission" date="2019-03" db="EMBL/GenBank/DDBJ databases">
        <title>Genomics of glacier-inhabiting Cryobacterium strains.</title>
        <authorList>
            <person name="Liu Q."/>
            <person name="Xin Y.-H."/>
        </authorList>
    </citation>
    <scope>NUCLEOTIDE SEQUENCE [LARGE SCALE GENOMIC DNA]</scope>
    <source>
        <strain evidence="1 2">RHLS22-1</strain>
    </source>
</reference>
<comment type="caution">
    <text evidence="1">The sequence shown here is derived from an EMBL/GenBank/DDBJ whole genome shotgun (WGS) entry which is preliminary data.</text>
</comment>
<name>A0A4R8WFD3_9MICO</name>
<dbReference type="EMBL" id="SOFL01000002">
    <property type="protein sequence ID" value="TFC06888.1"/>
    <property type="molecule type" value="Genomic_DNA"/>
</dbReference>
<gene>
    <name evidence="1" type="ORF">E3O42_00395</name>
</gene>
<protein>
    <submittedName>
        <fullName evidence="1">Uncharacterized protein</fullName>
    </submittedName>
</protein>
<dbReference type="AlphaFoldDB" id="A0A4R8WFD3"/>
<organism evidence="1 2">
    <name type="scientific">Cryobacterium adonitolivorans</name>
    <dbReference type="NCBI Taxonomy" id="1259189"/>
    <lineage>
        <taxon>Bacteria</taxon>
        <taxon>Bacillati</taxon>
        <taxon>Actinomycetota</taxon>
        <taxon>Actinomycetes</taxon>
        <taxon>Micrococcales</taxon>
        <taxon>Microbacteriaceae</taxon>
        <taxon>Cryobacterium</taxon>
    </lineage>
</organism>
<accession>A0A4R8WFD3</accession>
<evidence type="ECO:0000313" key="1">
    <source>
        <dbReference type="EMBL" id="TFC06888.1"/>
    </source>
</evidence>
<proteinExistence type="predicted"/>
<dbReference type="OrthoDB" id="5175688at2"/>
<keyword evidence="2" id="KW-1185">Reference proteome</keyword>